<reference evidence="4" key="1">
    <citation type="journal article" date="2020" name="mSystems">
        <title>Genome- and Community-Level Interaction Insights into Carbon Utilization and Element Cycling Functions of Hydrothermarchaeota in Hydrothermal Sediment.</title>
        <authorList>
            <person name="Zhou Z."/>
            <person name="Liu Y."/>
            <person name="Xu W."/>
            <person name="Pan J."/>
            <person name="Luo Z.H."/>
            <person name="Li M."/>
        </authorList>
    </citation>
    <scope>NUCLEOTIDE SEQUENCE [LARGE SCALE GENOMIC DNA]</scope>
    <source>
        <strain evidence="4">SpSt-767</strain>
    </source>
</reference>
<name>A0A7V6DQ54_9BACT</name>
<dbReference type="AlphaFoldDB" id="A0A7V6DQ54"/>
<keyword evidence="4" id="KW-0067">ATP-binding</keyword>
<dbReference type="SUPFAM" id="SSF52540">
    <property type="entry name" value="P-loop containing nucleoside triphosphate hydrolases"/>
    <property type="match status" value="2"/>
</dbReference>
<dbReference type="Pfam" id="PF00271">
    <property type="entry name" value="Helicase_C"/>
    <property type="match status" value="1"/>
</dbReference>
<proteinExistence type="predicted"/>
<dbReference type="InterPro" id="IPR027417">
    <property type="entry name" value="P-loop_NTPase"/>
</dbReference>
<dbReference type="SMART" id="SM00487">
    <property type="entry name" value="DEXDc"/>
    <property type="match status" value="1"/>
</dbReference>
<comment type="caution">
    <text evidence="4">The sequence shown here is derived from an EMBL/GenBank/DDBJ whole genome shotgun (WGS) entry which is preliminary data.</text>
</comment>
<dbReference type="InterPro" id="IPR014001">
    <property type="entry name" value="Helicase_ATP-bd"/>
</dbReference>
<dbReference type="GO" id="GO:0004386">
    <property type="term" value="F:helicase activity"/>
    <property type="evidence" value="ECO:0007669"/>
    <property type="project" value="UniProtKB-KW"/>
</dbReference>
<dbReference type="GO" id="GO:0005524">
    <property type="term" value="F:ATP binding"/>
    <property type="evidence" value="ECO:0007669"/>
    <property type="project" value="InterPro"/>
</dbReference>
<dbReference type="InterPro" id="IPR022138">
    <property type="entry name" value="DUF3670"/>
</dbReference>
<evidence type="ECO:0000259" key="3">
    <source>
        <dbReference type="PROSITE" id="PS51194"/>
    </source>
</evidence>
<dbReference type="PROSITE" id="PS51192">
    <property type="entry name" value="HELICASE_ATP_BIND_1"/>
    <property type="match status" value="1"/>
</dbReference>
<dbReference type="InterPro" id="IPR049730">
    <property type="entry name" value="SNF2/RAD54-like_C"/>
</dbReference>
<evidence type="ECO:0000256" key="1">
    <source>
        <dbReference type="ARBA" id="ARBA00022801"/>
    </source>
</evidence>
<feature type="domain" description="Helicase ATP-binding" evidence="2">
    <location>
        <begin position="579"/>
        <end position="741"/>
    </location>
</feature>
<dbReference type="InterPro" id="IPR000330">
    <property type="entry name" value="SNF2_N"/>
</dbReference>
<evidence type="ECO:0000313" key="4">
    <source>
        <dbReference type="EMBL" id="HHS29849.1"/>
    </source>
</evidence>
<accession>A0A7V6DQ54</accession>
<dbReference type="CDD" id="cd18012">
    <property type="entry name" value="DEXQc_arch_SWI2_SNF2"/>
    <property type="match status" value="1"/>
</dbReference>
<organism evidence="4">
    <name type="scientific">Desulfobacca acetoxidans</name>
    <dbReference type="NCBI Taxonomy" id="60893"/>
    <lineage>
        <taxon>Bacteria</taxon>
        <taxon>Pseudomonadati</taxon>
        <taxon>Thermodesulfobacteriota</taxon>
        <taxon>Desulfobaccia</taxon>
        <taxon>Desulfobaccales</taxon>
        <taxon>Desulfobaccaceae</taxon>
        <taxon>Desulfobacca</taxon>
    </lineage>
</organism>
<dbReference type="Pfam" id="PF12419">
    <property type="entry name" value="DUF3670"/>
    <property type="match status" value="1"/>
</dbReference>
<gene>
    <name evidence="4" type="ORF">ENV52_09145</name>
</gene>
<dbReference type="InterPro" id="IPR001650">
    <property type="entry name" value="Helicase_C-like"/>
</dbReference>
<dbReference type="PANTHER" id="PTHR10799">
    <property type="entry name" value="SNF2/RAD54 HELICASE FAMILY"/>
    <property type="match status" value="1"/>
</dbReference>
<dbReference type="GO" id="GO:0016787">
    <property type="term" value="F:hydrolase activity"/>
    <property type="evidence" value="ECO:0007669"/>
    <property type="project" value="UniProtKB-KW"/>
</dbReference>
<dbReference type="Gene3D" id="3.40.50.300">
    <property type="entry name" value="P-loop containing nucleotide triphosphate hydrolases"/>
    <property type="match status" value="1"/>
</dbReference>
<evidence type="ECO:0000259" key="2">
    <source>
        <dbReference type="PROSITE" id="PS51192"/>
    </source>
</evidence>
<dbReference type="CDD" id="cd18793">
    <property type="entry name" value="SF2_C_SNF"/>
    <property type="match status" value="1"/>
</dbReference>
<dbReference type="SMART" id="SM00490">
    <property type="entry name" value="HELICc"/>
    <property type="match status" value="1"/>
</dbReference>
<dbReference type="Gene3D" id="3.40.50.10810">
    <property type="entry name" value="Tandem AAA-ATPase domain"/>
    <property type="match status" value="1"/>
</dbReference>
<keyword evidence="4" id="KW-0347">Helicase</keyword>
<dbReference type="Pfam" id="PF00176">
    <property type="entry name" value="SNF2-rel_dom"/>
    <property type="match status" value="1"/>
</dbReference>
<dbReference type="FunFam" id="3.40.50.300:FF:000533">
    <property type="entry name" value="Helicase, Snf2 family"/>
    <property type="match status" value="1"/>
</dbReference>
<dbReference type="InterPro" id="IPR038718">
    <property type="entry name" value="SNF2-like_sf"/>
</dbReference>
<keyword evidence="4" id="KW-0547">Nucleotide-binding</keyword>
<protein>
    <submittedName>
        <fullName evidence="4">DEAD/DEAH box helicase</fullName>
    </submittedName>
</protein>
<keyword evidence="1" id="KW-0378">Hydrolase</keyword>
<sequence length="1041" mass="114460">MLILHAAFYENRLFVWGEIPAPPEPPVRRVSKGRLKVVKPPPLPYDAGKEHLSKALQEAGLSRMLNGLISQTAVAWLPTQKNQALASSPLISEVPASCISAVLYPWQVTGLCLPPLAEVELLCACVEKEVLAPGVLIGKDLAFWAQALRFAGSLAARQRFLPGLQESEGTYYARWEPVLSGTDSSVAARLAALMPRVCRVLTADAASPPVRPAAQVLEDFLGRMVDQLVRSPAIAAAEPAPARRGRPARKVPGFDSLHDQWLHALQAPDGPMAGNPGALAQLHQQIQQWRHPVTLTAAAPFRLCFRLEEPAEEAPAAPGEEHWFVRYLLQAADDPSLLIPVKEAWNPKKSTAALLREFHAKEYLLVSLGQSARLCPDLDAGLQTTLPDGHPLDTRGAFAFLTEKALLLEQAGFGVMLPAWWSGRGAKMRLSARAQVKSPKMTGGSGINLDQIVRFDWQLALGDEDLSLAELQELAARKSPLVKVRGQWVQLNAEEIQAALDLWRKRAEGGITAREALQLALGGAQTPADLPFAGLKAEGWIGELLAQLQGQAAFAELPSPDNFHGILRPYQVRGYSWLNFLRQWGLGACLADDMGLGKTVQTLALIARERQADHPEPVLLVCPTSVVGNWQKEAARFTPDLPVLVHHGVTRSRGKALAKQVKKYAMVISSYALLHRDFELLKEIPWSGVILDEAQNVKNPETKQARAARALPAAYRLALTGTPVENNVGDLWSIMEFLNPGFLGSQTAFKRSFFIPIQANRDPEAAQRLQRLTGPFILRRLKTDPKVIADLPEKNEMKVFCNLTKEQASLYAAVVEEAARALEGADGIQRKGVILGVLSKLKQVCNHPAQFLADNSPVPGRSGKLARLTEMVEELLQVKDRALIFTQFAEMGKILQRHLQETFGREVLFLHGGTPKKQRDDLVGRFQADGSRLPLFILSLKAGGTGLNLTGANHVFHFDRWWNPAVENQATDRAYRIGQTRDVQVHKFLCLGTLEEKIDEMIERKKEVAEQVVGAGEGWLTELSTAELHDLMALRREALGD</sequence>
<feature type="domain" description="Helicase C-terminal" evidence="3">
    <location>
        <begin position="870"/>
        <end position="1024"/>
    </location>
</feature>
<dbReference type="EMBL" id="DTGR01000145">
    <property type="protein sequence ID" value="HHS29849.1"/>
    <property type="molecule type" value="Genomic_DNA"/>
</dbReference>
<dbReference type="PROSITE" id="PS51194">
    <property type="entry name" value="HELICASE_CTER"/>
    <property type="match status" value="1"/>
</dbReference>